<dbReference type="AlphaFoldDB" id="A0A1X7KAN9"/>
<dbReference type="InterPro" id="IPR003781">
    <property type="entry name" value="CoA-bd"/>
</dbReference>
<dbReference type="EMBL" id="FXBB01000024">
    <property type="protein sequence ID" value="SMG38177.1"/>
    <property type="molecule type" value="Genomic_DNA"/>
</dbReference>
<protein>
    <recommendedName>
        <fullName evidence="1">CoA-binding domain-containing protein</fullName>
    </recommendedName>
</protein>
<sequence>MNKDELVKVALCGGGKVAVLGASDKAHRPVSDVMAYLKAAGVVLFPINPRVEGKEILGLPCLGSLAQIDEAVDIVSIFLSSSMQEGLADQIKAMPGKPAVWFQPGAENPDLQTQLTEMGYLVVVGDCMKVAHRRNCTVAHDKTK</sequence>
<dbReference type="STRING" id="561720.SAMN06275492_12437"/>
<evidence type="ECO:0000313" key="3">
    <source>
        <dbReference type="Proteomes" id="UP000193355"/>
    </source>
</evidence>
<dbReference type="InterPro" id="IPR036291">
    <property type="entry name" value="NAD(P)-bd_dom_sf"/>
</dbReference>
<dbReference type="RefSeq" id="WP_159448299.1">
    <property type="nucleotide sequence ID" value="NZ_FXBB01000024.1"/>
</dbReference>
<dbReference type="OrthoDB" id="9804695at2"/>
<dbReference type="SMART" id="SM00881">
    <property type="entry name" value="CoA_binding"/>
    <property type="match status" value="1"/>
</dbReference>
<dbReference type="Proteomes" id="UP000193355">
    <property type="component" value="Unassembled WGS sequence"/>
</dbReference>
<reference evidence="3" key="1">
    <citation type="submission" date="2017-04" db="EMBL/GenBank/DDBJ databases">
        <authorList>
            <person name="Varghese N."/>
            <person name="Submissions S."/>
        </authorList>
    </citation>
    <scope>NUCLEOTIDE SEQUENCE [LARGE SCALE GENOMIC DNA]</scope>
    <source>
        <strain evidence="3">USBA 82</strain>
    </source>
</reference>
<feature type="domain" description="CoA-binding" evidence="1">
    <location>
        <begin position="11"/>
        <end position="106"/>
    </location>
</feature>
<evidence type="ECO:0000259" key="1">
    <source>
        <dbReference type="SMART" id="SM00881"/>
    </source>
</evidence>
<name>A0A1X7KAN9_9BACT</name>
<dbReference type="PANTHER" id="PTHR33303">
    <property type="entry name" value="CYTOPLASMIC PROTEIN-RELATED"/>
    <property type="match status" value="1"/>
</dbReference>
<dbReference type="Pfam" id="PF13380">
    <property type="entry name" value="CoA_binding_2"/>
    <property type="match status" value="1"/>
</dbReference>
<dbReference type="PANTHER" id="PTHR33303:SF2">
    <property type="entry name" value="COA-BINDING DOMAIN-CONTAINING PROTEIN"/>
    <property type="match status" value="1"/>
</dbReference>
<keyword evidence="3" id="KW-1185">Reference proteome</keyword>
<proteinExistence type="predicted"/>
<dbReference type="Gene3D" id="3.40.50.720">
    <property type="entry name" value="NAD(P)-binding Rossmann-like Domain"/>
    <property type="match status" value="1"/>
</dbReference>
<gene>
    <name evidence="2" type="ORF">SAMN06275492_12437</name>
</gene>
<dbReference type="SUPFAM" id="SSF51735">
    <property type="entry name" value="NAD(P)-binding Rossmann-fold domains"/>
    <property type="match status" value="1"/>
</dbReference>
<evidence type="ECO:0000313" key="2">
    <source>
        <dbReference type="EMBL" id="SMG38177.1"/>
    </source>
</evidence>
<accession>A0A1X7KAN9</accession>
<organism evidence="2 3">
    <name type="scientific">Dethiosulfovibrio salsuginis</name>
    <dbReference type="NCBI Taxonomy" id="561720"/>
    <lineage>
        <taxon>Bacteria</taxon>
        <taxon>Thermotogati</taxon>
        <taxon>Synergistota</taxon>
        <taxon>Synergistia</taxon>
        <taxon>Synergistales</taxon>
        <taxon>Dethiosulfovibrionaceae</taxon>
        <taxon>Dethiosulfovibrio</taxon>
    </lineage>
</organism>